<evidence type="ECO:0000256" key="1">
    <source>
        <dbReference type="SAM" id="MobiDB-lite"/>
    </source>
</evidence>
<protein>
    <submittedName>
        <fullName evidence="2">FIG028593: membrane protein</fullName>
    </submittedName>
</protein>
<feature type="compositionally biased region" description="Basic residues" evidence="1">
    <location>
        <begin position="319"/>
        <end position="346"/>
    </location>
</feature>
<proteinExistence type="predicted"/>
<feature type="compositionally biased region" description="Basic residues" evidence="1">
    <location>
        <begin position="167"/>
        <end position="176"/>
    </location>
</feature>
<feature type="non-terminal residue" evidence="2">
    <location>
        <position position="1"/>
    </location>
</feature>
<organism evidence="2">
    <name type="scientific">uncultured Rubrobacteraceae bacterium</name>
    <dbReference type="NCBI Taxonomy" id="349277"/>
    <lineage>
        <taxon>Bacteria</taxon>
        <taxon>Bacillati</taxon>
        <taxon>Actinomycetota</taxon>
        <taxon>Rubrobacteria</taxon>
        <taxon>Rubrobacterales</taxon>
        <taxon>Rubrobacteraceae</taxon>
        <taxon>environmental samples</taxon>
    </lineage>
</organism>
<name>A0A6J4RBX5_9ACTN</name>
<feature type="compositionally biased region" description="Basic and acidic residues" evidence="1">
    <location>
        <begin position="111"/>
        <end position="123"/>
    </location>
</feature>
<feature type="compositionally biased region" description="Basic residues" evidence="1">
    <location>
        <begin position="184"/>
        <end position="195"/>
    </location>
</feature>
<reference evidence="2" key="1">
    <citation type="submission" date="2020-02" db="EMBL/GenBank/DDBJ databases">
        <authorList>
            <person name="Meier V. D."/>
        </authorList>
    </citation>
    <scope>NUCLEOTIDE SEQUENCE</scope>
    <source>
        <strain evidence="2">AVDCRST_MAG02</strain>
    </source>
</reference>
<accession>A0A6J4RBX5</accession>
<feature type="compositionally biased region" description="Gly residues" evidence="1">
    <location>
        <begin position="24"/>
        <end position="41"/>
    </location>
</feature>
<feature type="non-terminal residue" evidence="2">
    <location>
        <position position="366"/>
    </location>
</feature>
<feature type="compositionally biased region" description="Basic and acidic residues" evidence="1">
    <location>
        <begin position="89"/>
        <end position="98"/>
    </location>
</feature>
<dbReference type="AlphaFoldDB" id="A0A6J4RBX5"/>
<feature type="compositionally biased region" description="Pro residues" evidence="1">
    <location>
        <begin position="229"/>
        <end position="238"/>
    </location>
</feature>
<gene>
    <name evidence="2" type="ORF">AVDCRST_MAG02-3009</name>
</gene>
<feature type="compositionally biased region" description="Gly residues" evidence="1">
    <location>
        <begin position="99"/>
        <end position="110"/>
    </location>
</feature>
<dbReference type="EMBL" id="CADCVH010000079">
    <property type="protein sequence ID" value="CAA9461413.1"/>
    <property type="molecule type" value="Genomic_DNA"/>
</dbReference>
<feature type="compositionally biased region" description="Basic residues" evidence="1">
    <location>
        <begin position="244"/>
        <end position="272"/>
    </location>
</feature>
<evidence type="ECO:0000313" key="2">
    <source>
        <dbReference type="EMBL" id="CAA9461413.1"/>
    </source>
</evidence>
<feature type="region of interest" description="Disordered" evidence="1">
    <location>
        <begin position="1"/>
        <end position="366"/>
    </location>
</feature>
<sequence length="366" mass="39655">AHQGPGRFWRRRGSAPGQRVGDRAIGGRGEPGVLRGDGGVGAREALLRPHSRSYLPRHGARQQAPADRRARVRGGRGAHGGGPSRARHRDGDAADRGGRPAGDGGGGLFRGGHDPGEPGRRFGDPGGGPATPRRRLLPEPLPGRPGGRGHGPARELPLPGEPEAHRRAGGRPRPRRALGPARGDRRRPKVRRPRTRPAGPPARPGDGRSGQGPERGPRGRPGDGQALPHPSPLAPTPGPLRERRLPHRARRHKHPRPRPRRGQRHPPRRRRTGPVARGRPRPLAVRQGPGRLPGRVRRPGRGPPPRPRRGPPGDGGTRRAPRARHKRPRRPGPLRRRGPPAQHRHGPGLGPRSARKRRRPRLGDRV</sequence>